<dbReference type="OrthoDB" id="689350at2759"/>
<dbReference type="GO" id="GO:0046872">
    <property type="term" value="F:metal ion binding"/>
    <property type="evidence" value="ECO:0007669"/>
    <property type="project" value="InterPro"/>
</dbReference>
<organism evidence="3 4">
    <name type="scientific">Trifolium subterraneum</name>
    <name type="common">Subterranean clover</name>
    <dbReference type="NCBI Taxonomy" id="3900"/>
    <lineage>
        <taxon>Eukaryota</taxon>
        <taxon>Viridiplantae</taxon>
        <taxon>Streptophyta</taxon>
        <taxon>Embryophyta</taxon>
        <taxon>Tracheophyta</taxon>
        <taxon>Spermatophyta</taxon>
        <taxon>Magnoliopsida</taxon>
        <taxon>eudicotyledons</taxon>
        <taxon>Gunneridae</taxon>
        <taxon>Pentapetalae</taxon>
        <taxon>rosids</taxon>
        <taxon>fabids</taxon>
        <taxon>Fabales</taxon>
        <taxon>Fabaceae</taxon>
        <taxon>Papilionoideae</taxon>
        <taxon>50 kb inversion clade</taxon>
        <taxon>NPAAA clade</taxon>
        <taxon>Hologalegina</taxon>
        <taxon>IRL clade</taxon>
        <taxon>Trifolieae</taxon>
        <taxon>Trifolium</taxon>
    </lineage>
</organism>
<evidence type="ECO:0000313" key="3">
    <source>
        <dbReference type="EMBL" id="GAU34695.1"/>
    </source>
</evidence>
<gene>
    <name evidence="3" type="ORF">TSUD_29360</name>
</gene>
<accession>A0A2Z6NFK7</accession>
<evidence type="ECO:0000256" key="1">
    <source>
        <dbReference type="SAM" id="MobiDB-lite"/>
    </source>
</evidence>
<sequence length="236" mass="25975">MKRMDIFCASQASTAICLSMEQASCSSSNTIQLGGRVIDRHNPIINDSRRSTSKTIAAPCSSQLPIDPKKKTSSTSSSKTSNNGHNMKNGTKVYEEKKKITAEEKVTEHVNKSYYSKPIDFILKRRSIKLPADSITPHGSTRSLLSNTAFLDGSIDNDPVLALTKVVVLWVSLHCRACEGKVRKHLTRMQGVSSFNIDFAAKKVTVVGDVTPFSVLESISKMLARVAMSLKAVRRW</sequence>
<dbReference type="PROSITE" id="PS50846">
    <property type="entry name" value="HMA_2"/>
    <property type="match status" value="1"/>
</dbReference>
<dbReference type="Gene3D" id="3.30.70.100">
    <property type="match status" value="1"/>
</dbReference>
<dbReference type="InterPro" id="IPR044526">
    <property type="entry name" value="NAKR1-3"/>
</dbReference>
<reference evidence="4" key="1">
    <citation type="journal article" date="2017" name="Front. Plant Sci.">
        <title>Climate Clever Clovers: New Paradigm to Reduce the Environmental Footprint of Ruminants by Breeding Low Methanogenic Forages Utilizing Haplotype Variation.</title>
        <authorList>
            <person name="Kaur P."/>
            <person name="Appels R."/>
            <person name="Bayer P.E."/>
            <person name="Keeble-Gagnere G."/>
            <person name="Wang J."/>
            <person name="Hirakawa H."/>
            <person name="Shirasawa K."/>
            <person name="Vercoe P."/>
            <person name="Stefanova K."/>
            <person name="Durmic Z."/>
            <person name="Nichols P."/>
            <person name="Revell C."/>
            <person name="Isobe S.N."/>
            <person name="Edwards D."/>
            <person name="Erskine W."/>
        </authorList>
    </citation>
    <scope>NUCLEOTIDE SEQUENCE [LARGE SCALE GENOMIC DNA]</scope>
    <source>
        <strain evidence="4">cv. Daliak</strain>
    </source>
</reference>
<evidence type="ECO:0000259" key="2">
    <source>
        <dbReference type="PROSITE" id="PS50846"/>
    </source>
</evidence>
<protein>
    <recommendedName>
        <fullName evidence="2">HMA domain-containing protein</fullName>
    </recommendedName>
</protein>
<dbReference type="SUPFAM" id="SSF55008">
    <property type="entry name" value="HMA, heavy metal-associated domain"/>
    <property type="match status" value="1"/>
</dbReference>
<dbReference type="PANTHER" id="PTHR46119:SF15">
    <property type="entry name" value="PROTEIN SODIUM POTASSIUM ROOT DEFECTIVE 2"/>
    <property type="match status" value="1"/>
</dbReference>
<evidence type="ECO:0000313" key="4">
    <source>
        <dbReference type="Proteomes" id="UP000242715"/>
    </source>
</evidence>
<dbReference type="InterPro" id="IPR036163">
    <property type="entry name" value="HMA_dom_sf"/>
</dbReference>
<dbReference type="InterPro" id="IPR006121">
    <property type="entry name" value="HMA_dom"/>
</dbReference>
<dbReference type="PANTHER" id="PTHR46119">
    <property type="entry name" value="OS08G0405700 PROTEIN"/>
    <property type="match status" value="1"/>
</dbReference>
<proteinExistence type="predicted"/>
<dbReference type="AlphaFoldDB" id="A0A2Z6NFK7"/>
<feature type="domain" description="HMA" evidence="2">
    <location>
        <begin position="164"/>
        <end position="234"/>
    </location>
</feature>
<dbReference type="EMBL" id="DF973564">
    <property type="protein sequence ID" value="GAU34695.1"/>
    <property type="molecule type" value="Genomic_DNA"/>
</dbReference>
<keyword evidence="4" id="KW-1185">Reference proteome</keyword>
<dbReference type="CDD" id="cd00371">
    <property type="entry name" value="HMA"/>
    <property type="match status" value="1"/>
</dbReference>
<feature type="region of interest" description="Disordered" evidence="1">
    <location>
        <begin position="42"/>
        <end position="95"/>
    </location>
</feature>
<dbReference type="Proteomes" id="UP000242715">
    <property type="component" value="Unassembled WGS sequence"/>
</dbReference>
<dbReference type="Pfam" id="PF00403">
    <property type="entry name" value="HMA"/>
    <property type="match status" value="1"/>
</dbReference>
<name>A0A2Z6NFK7_TRISU</name>